<keyword evidence="2" id="KW-1185">Reference proteome</keyword>
<dbReference type="EMBL" id="VCEI01000033">
    <property type="protein sequence ID" value="TLU88715.1"/>
    <property type="molecule type" value="Genomic_DNA"/>
</dbReference>
<gene>
    <name evidence="1" type="ORF">FEM55_24735</name>
</gene>
<evidence type="ECO:0000313" key="1">
    <source>
        <dbReference type="EMBL" id="TLU88715.1"/>
    </source>
</evidence>
<dbReference type="Proteomes" id="UP000309788">
    <property type="component" value="Unassembled WGS sequence"/>
</dbReference>
<reference evidence="1 2" key="1">
    <citation type="submission" date="2019-05" db="EMBL/GenBank/DDBJ databases">
        <authorList>
            <person name="Qu J.-H."/>
        </authorList>
    </citation>
    <scope>NUCLEOTIDE SEQUENCE [LARGE SCALE GENOMIC DNA]</scope>
    <source>
        <strain evidence="1 2">Z12</strain>
    </source>
</reference>
<dbReference type="RefSeq" id="WP_138284263.1">
    <property type="nucleotide sequence ID" value="NZ_BMGE01000008.1"/>
</dbReference>
<organism evidence="1 2">
    <name type="scientific">Dyadobacter sediminis</name>
    <dbReference type="NCBI Taxonomy" id="1493691"/>
    <lineage>
        <taxon>Bacteria</taxon>
        <taxon>Pseudomonadati</taxon>
        <taxon>Bacteroidota</taxon>
        <taxon>Cytophagia</taxon>
        <taxon>Cytophagales</taxon>
        <taxon>Spirosomataceae</taxon>
        <taxon>Dyadobacter</taxon>
    </lineage>
</organism>
<name>A0A5R9K4K7_9BACT</name>
<accession>A0A5R9K4K7</accession>
<sequence length="64" mass="6948">MADIENPDPSGQVKAGITLKVTGAESENEAMRSVENYLKLHKAVSLEMGLCEGALKREYLIKLG</sequence>
<comment type="caution">
    <text evidence="1">The sequence shown here is derived from an EMBL/GenBank/DDBJ whole genome shotgun (WGS) entry which is preliminary data.</text>
</comment>
<protein>
    <submittedName>
        <fullName evidence="1">Uncharacterized protein</fullName>
    </submittedName>
</protein>
<evidence type="ECO:0000313" key="2">
    <source>
        <dbReference type="Proteomes" id="UP000309788"/>
    </source>
</evidence>
<proteinExistence type="predicted"/>
<dbReference type="AlphaFoldDB" id="A0A5R9K4K7"/>